<keyword evidence="2" id="KW-1133">Transmembrane helix</keyword>
<protein>
    <submittedName>
        <fullName evidence="3">Uncharacterized protein</fullName>
    </submittedName>
</protein>
<organism evidence="3 4">
    <name type="scientific">Candidatus Nomurabacteria bacterium RIFCSPHIGHO2_01_FULL_40_12</name>
    <dbReference type="NCBI Taxonomy" id="1801737"/>
    <lineage>
        <taxon>Bacteria</taxon>
        <taxon>Candidatus Nomuraibacteriota</taxon>
    </lineage>
</organism>
<name>A0A1F6V166_9BACT</name>
<dbReference type="Proteomes" id="UP000177602">
    <property type="component" value="Unassembled WGS sequence"/>
</dbReference>
<dbReference type="STRING" id="1801737.A2818_01860"/>
<keyword evidence="2" id="KW-0812">Transmembrane</keyword>
<evidence type="ECO:0000313" key="4">
    <source>
        <dbReference type="Proteomes" id="UP000177602"/>
    </source>
</evidence>
<feature type="transmembrane region" description="Helical" evidence="2">
    <location>
        <begin position="14"/>
        <end position="34"/>
    </location>
</feature>
<comment type="caution">
    <text evidence="3">The sequence shown here is derived from an EMBL/GenBank/DDBJ whole genome shotgun (WGS) entry which is preliminary data.</text>
</comment>
<proteinExistence type="predicted"/>
<evidence type="ECO:0000256" key="2">
    <source>
        <dbReference type="SAM" id="Phobius"/>
    </source>
</evidence>
<feature type="region of interest" description="Disordered" evidence="1">
    <location>
        <begin position="63"/>
        <end position="88"/>
    </location>
</feature>
<evidence type="ECO:0000313" key="3">
    <source>
        <dbReference type="EMBL" id="OGI63164.1"/>
    </source>
</evidence>
<sequence length="88" mass="9938">MENEIDTTKNTGKFLPGMVIVVVIVLILGVYWYFKKGDKDVRVETTEEAVEVLSQTPQVDIETNPVKNVPDINPVDKTNPFKTTNPFE</sequence>
<evidence type="ECO:0000256" key="1">
    <source>
        <dbReference type="SAM" id="MobiDB-lite"/>
    </source>
</evidence>
<reference evidence="3 4" key="1">
    <citation type="journal article" date="2016" name="Nat. Commun.">
        <title>Thousands of microbial genomes shed light on interconnected biogeochemical processes in an aquifer system.</title>
        <authorList>
            <person name="Anantharaman K."/>
            <person name="Brown C.T."/>
            <person name="Hug L.A."/>
            <person name="Sharon I."/>
            <person name="Castelle C.J."/>
            <person name="Probst A.J."/>
            <person name="Thomas B.C."/>
            <person name="Singh A."/>
            <person name="Wilkins M.J."/>
            <person name="Karaoz U."/>
            <person name="Brodie E.L."/>
            <person name="Williams K.H."/>
            <person name="Hubbard S.S."/>
            <person name="Banfield J.F."/>
        </authorList>
    </citation>
    <scope>NUCLEOTIDE SEQUENCE [LARGE SCALE GENOMIC DNA]</scope>
</reference>
<keyword evidence="2" id="KW-0472">Membrane</keyword>
<accession>A0A1F6V166</accession>
<gene>
    <name evidence="3" type="ORF">A2818_01860</name>
</gene>
<dbReference type="EMBL" id="MFTN01000011">
    <property type="protein sequence ID" value="OGI63164.1"/>
    <property type="molecule type" value="Genomic_DNA"/>
</dbReference>
<dbReference type="AlphaFoldDB" id="A0A1F6V166"/>